<dbReference type="Gene3D" id="1.10.10.10">
    <property type="entry name" value="Winged helix-like DNA-binding domain superfamily/Winged helix DNA-binding domain"/>
    <property type="match status" value="1"/>
</dbReference>
<evidence type="ECO:0000313" key="2">
    <source>
        <dbReference type="EMBL" id="VFS57326.1"/>
    </source>
</evidence>
<dbReference type="InterPro" id="IPR000847">
    <property type="entry name" value="LysR_HTH_N"/>
</dbReference>
<dbReference type="SUPFAM" id="SSF46785">
    <property type="entry name" value="Winged helix' DNA-binding domain"/>
    <property type="match status" value="1"/>
</dbReference>
<reference evidence="2 3" key="1">
    <citation type="submission" date="2019-03" db="EMBL/GenBank/DDBJ databases">
        <authorList>
            <consortium name="Pathogen Informatics"/>
        </authorList>
    </citation>
    <scope>NUCLEOTIDE SEQUENCE [LARGE SCALE GENOMIC DNA]</scope>
    <source>
        <strain evidence="2 3">NCTC12993</strain>
    </source>
</reference>
<protein>
    <submittedName>
        <fullName evidence="2">Bacterial regulatory helix-turn-helix protein, lysR family</fullName>
    </submittedName>
</protein>
<name>A0A485ABD7_KLUCR</name>
<dbReference type="Proteomes" id="UP000401081">
    <property type="component" value="Unassembled WGS sequence"/>
</dbReference>
<evidence type="ECO:0000259" key="1">
    <source>
        <dbReference type="PROSITE" id="PS50931"/>
    </source>
</evidence>
<dbReference type="InterPro" id="IPR036390">
    <property type="entry name" value="WH_DNA-bd_sf"/>
</dbReference>
<dbReference type="Pfam" id="PF00126">
    <property type="entry name" value="HTH_1"/>
    <property type="match status" value="1"/>
</dbReference>
<sequence length="60" mass="6517">MRLDIADMRLFVCIADAGSITGGARRANLALASASERLKNIELDAGVSLLVRHPPRDWPD</sequence>
<accession>A0A485ABD7</accession>
<dbReference type="PROSITE" id="PS50931">
    <property type="entry name" value="HTH_LYSR"/>
    <property type="match status" value="1"/>
</dbReference>
<keyword evidence="3" id="KW-1185">Reference proteome</keyword>
<dbReference type="GO" id="GO:0003700">
    <property type="term" value="F:DNA-binding transcription factor activity"/>
    <property type="evidence" value="ECO:0007669"/>
    <property type="project" value="InterPro"/>
</dbReference>
<dbReference type="InterPro" id="IPR036388">
    <property type="entry name" value="WH-like_DNA-bd_sf"/>
</dbReference>
<feature type="domain" description="HTH lysR-type" evidence="1">
    <location>
        <begin position="3"/>
        <end position="60"/>
    </location>
</feature>
<dbReference type="EMBL" id="CAADJD010000008">
    <property type="protein sequence ID" value="VFS57326.1"/>
    <property type="molecule type" value="Genomic_DNA"/>
</dbReference>
<organism evidence="2 3">
    <name type="scientific">Kluyvera cryocrescens</name>
    <name type="common">Kluyvera citrophila</name>
    <dbReference type="NCBI Taxonomy" id="580"/>
    <lineage>
        <taxon>Bacteria</taxon>
        <taxon>Pseudomonadati</taxon>
        <taxon>Pseudomonadota</taxon>
        <taxon>Gammaproteobacteria</taxon>
        <taxon>Enterobacterales</taxon>
        <taxon>Enterobacteriaceae</taxon>
        <taxon>Kluyvera</taxon>
    </lineage>
</organism>
<dbReference type="AlphaFoldDB" id="A0A485ABD7"/>
<evidence type="ECO:0000313" key="3">
    <source>
        <dbReference type="Proteomes" id="UP000401081"/>
    </source>
</evidence>
<proteinExistence type="predicted"/>
<gene>
    <name evidence="2" type="ORF">NCTC12993_00720</name>
</gene>